<feature type="region of interest" description="Disordered" evidence="1">
    <location>
        <begin position="189"/>
        <end position="210"/>
    </location>
</feature>
<name>A0A6H5GIB0_9HEMI</name>
<evidence type="ECO:0000313" key="2">
    <source>
        <dbReference type="EMBL" id="CAB0002648.1"/>
    </source>
</evidence>
<dbReference type="EMBL" id="CADCXU010012775">
    <property type="protein sequence ID" value="CAB0002648.1"/>
    <property type="molecule type" value="Genomic_DNA"/>
</dbReference>
<protein>
    <submittedName>
        <fullName evidence="2">Uncharacterized protein</fullName>
    </submittedName>
</protein>
<gene>
    <name evidence="2" type="ORF">NTEN_LOCUS8435</name>
</gene>
<proteinExistence type="predicted"/>
<organism evidence="2 3">
    <name type="scientific">Nesidiocoris tenuis</name>
    <dbReference type="NCBI Taxonomy" id="355587"/>
    <lineage>
        <taxon>Eukaryota</taxon>
        <taxon>Metazoa</taxon>
        <taxon>Ecdysozoa</taxon>
        <taxon>Arthropoda</taxon>
        <taxon>Hexapoda</taxon>
        <taxon>Insecta</taxon>
        <taxon>Pterygota</taxon>
        <taxon>Neoptera</taxon>
        <taxon>Paraneoptera</taxon>
        <taxon>Hemiptera</taxon>
        <taxon>Heteroptera</taxon>
        <taxon>Panheteroptera</taxon>
        <taxon>Cimicomorpha</taxon>
        <taxon>Miridae</taxon>
        <taxon>Dicyphina</taxon>
        <taxon>Nesidiocoris</taxon>
    </lineage>
</organism>
<dbReference type="AlphaFoldDB" id="A0A6H5GIB0"/>
<reference evidence="2 3" key="1">
    <citation type="submission" date="2020-02" db="EMBL/GenBank/DDBJ databases">
        <authorList>
            <person name="Ferguson B K."/>
        </authorList>
    </citation>
    <scope>NUCLEOTIDE SEQUENCE [LARGE SCALE GENOMIC DNA]</scope>
</reference>
<sequence>MQSREEGLAIGTNTDSNYTAIQSRAGGDSGGGRLVGWPLRTSPPEADGCGAFGSHPCTTFFETGDAAIFGSENLQCFGDSARALSSDPNQTTSHNLNLANLQVICRPIGKGFIFIPILPAAESRVKLKKSILKNSKKFNFQKSIIRRSAEGRLCSNEFWSFDHRYSTERNLFLNWRNSERPLSSVINGGIRNQETPHTAHPGFGTGSKSG</sequence>
<evidence type="ECO:0000313" key="3">
    <source>
        <dbReference type="Proteomes" id="UP000479000"/>
    </source>
</evidence>
<accession>A0A6H5GIB0</accession>
<keyword evidence="3" id="KW-1185">Reference proteome</keyword>
<evidence type="ECO:0000256" key="1">
    <source>
        <dbReference type="SAM" id="MobiDB-lite"/>
    </source>
</evidence>
<dbReference type="Proteomes" id="UP000479000">
    <property type="component" value="Unassembled WGS sequence"/>
</dbReference>